<reference evidence="2" key="3">
    <citation type="submission" date="2025-08" db="UniProtKB">
        <authorList>
            <consortium name="RefSeq"/>
        </authorList>
    </citation>
    <scope>IDENTIFICATION</scope>
    <source>
        <strain evidence="2">NI907</strain>
    </source>
</reference>
<reference evidence="1 2" key="1">
    <citation type="journal article" date="2019" name="Mol. Biol. Evol.">
        <title>Blast fungal genomes show frequent chromosomal changes, gene gains and losses, and effector gene turnover.</title>
        <authorList>
            <person name="Gomez Luciano L.B."/>
            <person name="Jason Tsai I."/>
            <person name="Chuma I."/>
            <person name="Tosa Y."/>
            <person name="Chen Y.H."/>
            <person name="Li J.Y."/>
            <person name="Li M.Y."/>
            <person name="Jade Lu M.Y."/>
            <person name="Nakayashiki H."/>
            <person name="Li W.H."/>
        </authorList>
    </citation>
    <scope>NUCLEOTIDE SEQUENCE [LARGE SCALE GENOMIC DNA]</scope>
    <source>
        <strain evidence="1 2">NI907</strain>
    </source>
</reference>
<sequence length="60" mass="6904">MRCFARQGTKFGLGRRILCIETEKAELNHALFFLLELSPFYCLQRVSKHSMPTSDLISAQ</sequence>
<evidence type="ECO:0000313" key="1">
    <source>
        <dbReference type="Proteomes" id="UP000515153"/>
    </source>
</evidence>
<gene>
    <name evidence="2" type="ORF">PgNI_10980</name>
</gene>
<dbReference type="Proteomes" id="UP000515153">
    <property type="component" value="Chromosome VII"/>
</dbReference>
<protein>
    <submittedName>
        <fullName evidence="2">Uncharacterized protein</fullName>
    </submittedName>
</protein>
<accession>A0A6P8AY67</accession>
<dbReference type="GeneID" id="41965859"/>
<dbReference type="RefSeq" id="XP_030979812.1">
    <property type="nucleotide sequence ID" value="XM_031130954.1"/>
</dbReference>
<proteinExistence type="predicted"/>
<dbReference type="AlphaFoldDB" id="A0A6P8AY67"/>
<evidence type="ECO:0000313" key="2">
    <source>
        <dbReference type="RefSeq" id="XP_030979812.1"/>
    </source>
</evidence>
<dbReference type="KEGG" id="pgri:PgNI_10980"/>
<name>A0A6P8AY67_PYRGI</name>
<organism evidence="1 2">
    <name type="scientific">Pyricularia grisea</name>
    <name type="common">Crabgrass-specific blast fungus</name>
    <name type="synonym">Magnaporthe grisea</name>
    <dbReference type="NCBI Taxonomy" id="148305"/>
    <lineage>
        <taxon>Eukaryota</taxon>
        <taxon>Fungi</taxon>
        <taxon>Dikarya</taxon>
        <taxon>Ascomycota</taxon>
        <taxon>Pezizomycotina</taxon>
        <taxon>Sordariomycetes</taxon>
        <taxon>Sordariomycetidae</taxon>
        <taxon>Magnaporthales</taxon>
        <taxon>Pyriculariaceae</taxon>
        <taxon>Pyricularia</taxon>
    </lineage>
</organism>
<keyword evidence="1" id="KW-1185">Reference proteome</keyword>
<reference evidence="2" key="2">
    <citation type="submission" date="2019-10" db="EMBL/GenBank/DDBJ databases">
        <authorList>
            <consortium name="NCBI Genome Project"/>
        </authorList>
    </citation>
    <scope>NUCLEOTIDE SEQUENCE</scope>
    <source>
        <strain evidence="2">NI907</strain>
    </source>
</reference>